<feature type="region of interest" description="Disordered" evidence="1">
    <location>
        <begin position="97"/>
        <end position="123"/>
    </location>
</feature>
<evidence type="ECO:0000256" key="1">
    <source>
        <dbReference type="SAM" id="MobiDB-lite"/>
    </source>
</evidence>
<accession>A0A7W8F6H7</accession>
<feature type="region of interest" description="Disordered" evidence="1">
    <location>
        <begin position="137"/>
        <end position="162"/>
    </location>
</feature>
<dbReference type="EMBL" id="JACHJF010000026">
    <property type="protein sequence ID" value="MBB5122371.1"/>
    <property type="molecule type" value="Genomic_DNA"/>
</dbReference>
<protein>
    <submittedName>
        <fullName evidence="2">Uncharacterized protein</fullName>
    </submittedName>
</protein>
<feature type="compositionally biased region" description="Polar residues" evidence="1">
    <location>
        <begin position="97"/>
        <end position="117"/>
    </location>
</feature>
<evidence type="ECO:0000313" key="3">
    <source>
        <dbReference type="Proteomes" id="UP000528608"/>
    </source>
</evidence>
<dbReference type="AlphaFoldDB" id="A0A7W8F6H7"/>
<dbReference type="OrthoDB" id="4081416at2"/>
<sequence>MGIRVVVDIFSGRPNPSWEIQDPDEVHELLELVARNRAAVAEVASGFTGLGFRGVQVELTDDLDTAGLPPRFELAGGGGRDPYAGAEIAERLVRTMPTTGAGSSGSRDADDTGNSGETAGYPEEFLESVCEEIRRTARRGAGGATTVEPHDEDGGRGPVEAEGQIASLGDGAALACAYDVTPFNPAFWNAPDTQPHNNCYNFAVNRRTNTFAQPGRAHGYTIPGTVRCNEVSTGALRDGLRVWGNCQPPGTLRYVVALVTGTFPGGFRDYHWYRLHPGGIWAHKPGSTPARNTDNSGRVITDPYTCDRRPYSEWCGLFQSHNSVVIN</sequence>
<proteinExistence type="predicted"/>
<reference evidence="2 3" key="1">
    <citation type="submission" date="2020-08" db="EMBL/GenBank/DDBJ databases">
        <title>Genomic Encyclopedia of Type Strains, Phase III (KMG-III): the genomes of soil and plant-associated and newly described type strains.</title>
        <authorList>
            <person name="Whitman W."/>
        </authorList>
    </citation>
    <scope>NUCLEOTIDE SEQUENCE [LARGE SCALE GENOMIC DNA]</scope>
    <source>
        <strain evidence="2 3">CECT 3259</strain>
    </source>
</reference>
<comment type="caution">
    <text evidence="2">The sequence shown here is derived from an EMBL/GenBank/DDBJ whole genome shotgun (WGS) entry which is preliminary data.</text>
</comment>
<dbReference type="Proteomes" id="UP000528608">
    <property type="component" value="Unassembled WGS sequence"/>
</dbReference>
<gene>
    <name evidence="2" type="ORF">FHS36_005842</name>
</gene>
<organism evidence="2 3">
    <name type="scientific">Streptomyces eurocidicus</name>
    <name type="common">Streptoverticillium eurocidicus</name>
    <dbReference type="NCBI Taxonomy" id="66423"/>
    <lineage>
        <taxon>Bacteria</taxon>
        <taxon>Bacillati</taxon>
        <taxon>Actinomycetota</taxon>
        <taxon>Actinomycetes</taxon>
        <taxon>Kitasatosporales</taxon>
        <taxon>Streptomycetaceae</taxon>
        <taxon>Streptomyces</taxon>
    </lineage>
</organism>
<dbReference type="RefSeq" id="WP_146045624.1">
    <property type="nucleotide sequence ID" value="NZ_JACHJF010000026.1"/>
</dbReference>
<name>A0A7W8F6H7_STREU</name>
<evidence type="ECO:0000313" key="2">
    <source>
        <dbReference type="EMBL" id="MBB5122371.1"/>
    </source>
</evidence>